<name>A0A1G8ETM4_ANETH</name>
<accession>A0A1G8ETM4</accession>
<evidence type="ECO:0000313" key="2">
    <source>
        <dbReference type="Proteomes" id="UP000198956"/>
    </source>
</evidence>
<protein>
    <submittedName>
        <fullName evidence="1">Uncharacterized protein</fullName>
    </submittedName>
</protein>
<dbReference type="OrthoDB" id="2680033at2"/>
<dbReference type="EMBL" id="FNDE01000048">
    <property type="protein sequence ID" value="SDH73079.1"/>
    <property type="molecule type" value="Genomic_DNA"/>
</dbReference>
<reference evidence="1 2" key="1">
    <citation type="submission" date="2016-10" db="EMBL/GenBank/DDBJ databases">
        <authorList>
            <person name="de Groot N.N."/>
        </authorList>
    </citation>
    <scope>NUCLEOTIDE SEQUENCE [LARGE SCALE GENOMIC DNA]</scope>
    <source>
        <strain evidence="1 2">L 420-91</strain>
    </source>
</reference>
<organism evidence="1 2">
    <name type="scientific">Aneurinibacillus thermoaerophilus</name>
    <dbReference type="NCBI Taxonomy" id="143495"/>
    <lineage>
        <taxon>Bacteria</taxon>
        <taxon>Bacillati</taxon>
        <taxon>Bacillota</taxon>
        <taxon>Bacilli</taxon>
        <taxon>Bacillales</taxon>
        <taxon>Paenibacillaceae</taxon>
        <taxon>Aneurinibacillus group</taxon>
        <taxon>Aneurinibacillus</taxon>
    </lineage>
</organism>
<gene>
    <name evidence="1" type="ORF">SAMN04489735_104815</name>
</gene>
<dbReference type="AlphaFoldDB" id="A0A1G8ETM4"/>
<evidence type="ECO:0000313" key="1">
    <source>
        <dbReference type="EMBL" id="SDH73079.1"/>
    </source>
</evidence>
<dbReference type="Proteomes" id="UP000198956">
    <property type="component" value="Unassembled WGS sequence"/>
</dbReference>
<dbReference type="RefSeq" id="WP_091261351.1">
    <property type="nucleotide sequence ID" value="NZ_FNDE01000048.1"/>
</dbReference>
<sequence length="161" mass="18871">MSEISKLVWAELLYQLYPEIPIIQDDELWMNGHVNPPVILLETDIVSEKMHTSQSARIIEDVGLIFRFKKIEDPSVGQPYVKIDVEMLRSYLRKHRYCIASKAHKTMLVLQEPSIQSFKDRIEFECRYSYLLSTNIELPGEKKPEKINHFYVEVNGEEVEA</sequence>
<proteinExistence type="predicted"/>